<feature type="transmembrane region" description="Helical" evidence="2">
    <location>
        <begin position="114"/>
        <end position="134"/>
    </location>
</feature>
<keyword evidence="2" id="KW-1133">Transmembrane helix</keyword>
<feature type="compositionally biased region" description="Pro residues" evidence="1">
    <location>
        <begin position="32"/>
        <end position="44"/>
    </location>
</feature>
<evidence type="ECO:0008006" key="5">
    <source>
        <dbReference type="Google" id="ProtNLM"/>
    </source>
</evidence>
<evidence type="ECO:0000256" key="1">
    <source>
        <dbReference type="SAM" id="MobiDB-lite"/>
    </source>
</evidence>
<keyword evidence="2" id="KW-0472">Membrane</keyword>
<reference evidence="4" key="1">
    <citation type="journal article" date="2019" name="Int. J. Syst. Evol. Microbiol.">
        <title>The Global Catalogue of Microorganisms (GCM) 10K type strain sequencing project: providing services to taxonomists for standard genome sequencing and annotation.</title>
        <authorList>
            <consortium name="The Broad Institute Genomics Platform"/>
            <consortium name="The Broad Institute Genome Sequencing Center for Infectious Disease"/>
            <person name="Wu L."/>
            <person name="Ma J."/>
        </authorList>
    </citation>
    <scope>NUCLEOTIDE SEQUENCE [LARGE SCALE GENOMIC DNA]</scope>
    <source>
        <strain evidence="4">CGMCC 4.7455</strain>
    </source>
</reference>
<name>A0ABW4PKI4_9ACTN</name>
<evidence type="ECO:0000313" key="3">
    <source>
        <dbReference type="EMBL" id="MFD1830455.1"/>
    </source>
</evidence>
<gene>
    <name evidence="3" type="ORF">ACFSJS_12365</name>
</gene>
<dbReference type="RefSeq" id="WP_380899401.1">
    <property type="nucleotide sequence ID" value="NZ_JBHUFU010000006.1"/>
</dbReference>
<proteinExistence type="predicted"/>
<feature type="compositionally biased region" description="Low complexity" evidence="1">
    <location>
        <begin position="9"/>
        <end position="20"/>
    </location>
</feature>
<keyword evidence="4" id="KW-1185">Reference proteome</keyword>
<dbReference type="Proteomes" id="UP001597365">
    <property type="component" value="Unassembled WGS sequence"/>
</dbReference>
<evidence type="ECO:0000256" key="2">
    <source>
        <dbReference type="SAM" id="Phobius"/>
    </source>
</evidence>
<feature type="transmembrane region" description="Helical" evidence="2">
    <location>
        <begin position="141"/>
        <end position="160"/>
    </location>
</feature>
<dbReference type="EMBL" id="JBHUFU010000006">
    <property type="protein sequence ID" value="MFD1830455.1"/>
    <property type="molecule type" value="Genomic_DNA"/>
</dbReference>
<evidence type="ECO:0000313" key="4">
    <source>
        <dbReference type="Proteomes" id="UP001597365"/>
    </source>
</evidence>
<organism evidence="3 4">
    <name type="scientific">Streptomyces desertarenae</name>
    <dbReference type="NCBI Taxonomy" id="2666184"/>
    <lineage>
        <taxon>Bacteria</taxon>
        <taxon>Bacillati</taxon>
        <taxon>Actinomycetota</taxon>
        <taxon>Actinomycetes</taxon>
        <taxon>Kitasatosporales</taxon>
        <taxon>Streptomycetaceae</taxon>
        <taxon>Streptomyces</taxon>
    </lineage>
</organism>
<accession>A0ABW4PKI4</accession>
<comment type="caution">
    <text evidence="3">The sequence shown here is derived from an EMBL/GenBank/DDBJ whole genome shotgun (WGS) entry which is preliminary data.</text>
</comment>
<feature type="transmembrane region" description="Helical" evidence="2">
    <location>
        <begin position="166"/>
        <end position="188"/>
    </location>
</feature>
<feature type="region of interest" description="Disordered" evidence="1">
    <location>
        <begin position="1"/>
        <end position="64"/>
    </location>
</feature>
<feature type="compositionally biased region" description="Pro residues" evidence="1">
    <location>
        <begin position="53"/>
        <end position="63"/>
    </location>
</feature>
<protein>
    <recommendedName>
        <fullName evidence="5">Integral membrane protein</fullName>
    </recommendedName>
</protein>
<sequence>MSHSDPNDRNGPTGPTGPNDPYRKNPYAEGPGQPPGQYGPPPDRPGGEYGQPPAGPLQAPPGTMPGKVSSARLVFLVAGGIQALFSVLLMIAFASAKNRLEDTYGDLDGTGTGAYYTLFAFFLLHALAGIALAVRFPRRGGGLRTAAIVWSALLILLGIVALPLGLLWIALGIVCVVLLASAESAAWFDRRHA</sequence>
<feature type="transmembrane region" description="Helical" evidence="2">
    <location>
        <begin position="73"/>
        <end position="94"/>
    </location>
</feature>
<keyword evidence="2" id="KW-0812">Transmembrane</keyword>